<dbReference type="EMBL" id="SNZP01000008">
    <property type="protein sequence ID" value="TDR78361.1"/>
    <property type="molecule type" value="Genomic_DNA"/>
</dbReference>
<sequence>MPELTPQDRLQPALLDRLTDLAPHIQREARSARVVSRAQLRQSVLRDLGWLLNSVRPRGFIDAARYPFAADSVLNYGLPSLTGQAIMGLPPAALAEDIALNILRFEPRILADTLRVTPLKDARPSPHPTLSFHIEGVLWAQPYPEQLFYRADLDLEDSIFYLRETTKE</sequence>
<evidence type="ECO:0000259" key="1">
    <source>
        <dbReference type="Pfam" id="PF04965"/>
    </source>
</evidence>
<dbReference type="SUPFAM" id="SSF160719">
    <property type="entry name" value="gpW/gp25-like"/>
    <property type="match status" value="1"/>
</dbReference>
<dbReference type="AlphaFoldDB" id="A0A4R7B467"/>
<organism evidence="2 3">
    <name type="scientific">Paludibacterium purpuratum</name>
    <dbReference type="NCBI Taxonomy" id="1144873"/>
    <lineage>
        <taxon>Bacteria</taxon>
        <taxon>Pseudomonadati</taxon>
        <taxon>Pseudomonadota</taxon>
        <taxon>Betaproteobacteria</taxon>
        <taxon>Neisseriales</taxon>
        <taxon>Chromobacteriaceae</taxon>
        <taxon>Paludibacterium</taxon>
    </lineage>
</organism>
<keyword evidence="3" id="KW-1185">Reference proteome</keyword>
<dbReference type="InterPro" id="IPR053176">
    <property type="entry name" value="T6SS_TssE1-like"/>
</dbReference>
<dbReference type="InterPro" id="IPR007048">
    <property type="entry name" value="IraD/Gp25-like"/>
</dbReference>
<evidence type="ECO:0000313" key="3">
    <source>
        <dbReference type="Proteomes" id="UP000295611"/>
    </source>
</evidence>
<comment type="caution">
    <text evidence="2">The sequence shown here is derived from an EMBL/GenBank/DDBJ whole genome shotgun (WGS) entry which is preliminary data.</text>
</comment>
<dbReference type="InterPro" id="IPR017737">
    <property type="entry name" value="TssE1-like"/>
</dbReference>
<dbReference type="RefSeq" id="WP_133681093.1">
    <property type="nucleotide sequence ID" value="NZ_SNZP01000008.1"/>
</dbReference>
<dbReference type="PANTHER" id="PTHR38595">
    <property type="entry name" value="CYTOPLASMIC PROTEIN-RELATED"/>
    <property type="match status" value="1"/>
</dbReference>
<reference evidence="2 3" key="1">
    <citation type="submission" date="2019-03" db="EMBL/GenBank/DDBJ databases">
        <title>Genomic Encyclopedia of Type Strains, Phase III (KMG-III): the genomes of soil and plant-associated and newly described type strains.</title>
        <authorList>
            <person name="Whitman W."/>
        </authorList>
    </citation>
    <scope>NUCLEOTIDE SEQUENCE [LARGE SCALE GENOMIC DNA]</scope>
    <source>
        <strain evidence="2 3">CECT 8976</strain>
    </source>
</reference>
<dbReference type="NCBIfam" id="TIGR03357">
    <property type="entry name" value="VI_zyme"/>
    <property type="match status" value="1"/>
</dbReference>
<name>A0A4R7B467_9NEIS</name>
<dbReference type="Proteomes" id="UP000295611">
    <property type="component" value="Unassembled WGS sequence"/>
</dbReference>
<evidence type="ECO:0000313" key="2">
    <source>
        <dbReference type="EMBL" id="TDR78361.1"/>
    </source>
</evidence>
<dbReference type="OrthoDB" id="119583at2"/>
<protein>
    <submittedName>
        <fullName evidence="2">Type VI secretion system protein ImpF</fullName>
    </submittedName>
</protein>
<feature type="domain" description="IraD/Gp25-like" evidence="1">
    <location>
        <begin position="39"/>
        <end position="142"/>
    </location>
</feature>
<gene>
    <name evidence="2" type="ORF">DFP86_10878</name>
</gene>
<accession>A0A4R7B467</accession>
<dbReference type="PANTHER" id="PTHR38595:SF1">
    <property type="entry name" value="TYPE VI SECRETION SYSTEM COMPONENT TSSE1"/>
    <property type="match status" value="1"/>
</dbReference>
<proteinExistence type="predicted"/>
<dbReference type="Pfam" id="PF04965">
    <property type="entry name" value="GPW_gp25"/>
    <property type="match status" value="1"/>
</dbReference>